<organism evidence="2 3">
    <name type="scientific">Amycolatopsis thermalba</name>
    <dbReference type="NCBI Taxonomy" id="944492"/>
    <lineage>
        <taxon>Bacteria</taxon>
        <taxon>Bacillati</taxon>
        <taxon>Actinomycetota</taxon>
        <taxon>Actinomycetes</taxon>
        <taxon>Pseudonocardiales</taxon>
        <taxon>Pseudonocardiaceae</taxon>
        <taxon>Amycolatopsis</taxon>
    </lineage>
</organism>
<keyword evidence="3" id="KW-1185">Reference proteome</keyword>
<protein>
    <submittedName>
        <fullName evidence="2">Uncharacterized protein</fullName>
    </submittedName>
</protein>
<gene>
    <name evidence="2" type="ORF">L1857_15725</name>
</gene>
<feature type="compositionally biased region" description="Basic and acidic residues" evidence="1">
    <location>
        <begin position="1"/>
        <end position="20"/>
    </location>
</feature>
<evidence type="ECO:0000256" key="1">
    <source>
        <dbReference type="SAM" id="MobiDB-lite"/>
    </source>
</evidence>
<dbReference type="EMBL" id="CP091196">
    <property type="protein sequence ID" value="UQS24169.1"/>
    <property type="molecule type" value="Genomic_DNA"/>
</dbReference>
<feature type="compositionally biased region" description="Basic and acidic residues" evidence="1">
    <location>
        <begin position="30"/>
        <end position="39"/>
    </location>
</feature>
<sequence length="111" mass="11875">MERGSEKHSPREDDALKAELRGTLQGNRSSRAEEWRDPEPPADDDPDVPWPAAAPRVSKGSERPVVPTERGHHGPSRARGRTTATSAPRVPGTPPAVAIRANPAPEPPAQA</sequence>
<evidence type="ECO:0000313" key="2">
    <source>
        <dbReference type="EMBL" id="UQS24169.1"/>
    </source>
</evidence>
<accession>A0ABY4NVS3</accession>
<proteinExistence type="predicted"/>
<feature type="region of interest" description="Disordered" evidence="1">
    <location>
        <begin position="1"/>
        <end position="111"/>
    </location>
</feature>
<name>A0ABY4NVS3_9PSEU</name>
<reference evidence="2" key="1">
    <citation type="submission" date="2022-01" db="EMBL/GenBank/DDBJ databases">
        <title>PSI-footprinting approach for the identification of protein synthesis inhibitor producers.</title>
        <authorList>
            <person name="Handel F."/>
            <person name="Kulik A."/>
            <person name="Wex K.W."/>
            <person name="Berscheid A."/>
            <person name="Saur J.S."/>
            <person name="Winkler A."/>
            <person name="Wibberg D."/>
            <person name="Kalinowski J."/>
            <person name="Broetz-Oesterhelt H."/>
            <person name="Mast Y."/>
        </authorList>
    </citation>
    <scope>NUCLEOTIDE SEQUENCE</scope>
    <source>
        <strain evidence="2">KNN 49.3e</strain>
    </source>
</reference>
<dbReference type="RefSeq" id="WP_249467548.1">
    <property type="nucleotide sequence ID" value="NZ_CP091196.1"/>
</dbReference>
<evidence type="ECO:0000313" key="3">
    <source>
        <dbReference type="Proteomes" id="UP000830158"/>
    </source>
</evidence>
<dbReference type="Proteomes" id="UP000830158">
    <property type="component" value="Chromosome"/>
</dbReference>